<gene>
    <name evidence="9" type="primary">nad4</name>
</gene>
<reference evidence="9" key="1">
    <citation type="journal article" date="2014" name="Genome Biol. Evol.">
        <title>Missing genes, multiple ORFs, and C-to-U type RNA editing in Acrasis kona (Heterolobosea, Excavata) mitochondrial DNA.</title>
        <authorList>
            <person name="Fu C.J."/>
            <person name="Sheikh S."/>
            <person name="Miao W."/>
            <person name="Andersson S.G."/>
            <person name="Baldauf S.L."/>
        </authorList>
    </citation>
    <scope>NUCLEOTIDE SEQUENCE</scope>
    <source>
        <strain evidence="9">ATCC MYA-3509</strain>
    </source>
</reference>
<feature type="domain" description="NADH:quinone oxidoreductase/Mrp antiporter transmembrane" evidence="8">
    <location>
        <begin position="108"/>
        <end position="393"/>
    </location>
</feature>
<dbReference type="GO" id="GO:0008137">
    <property type="term" value="F:NADH dehydrogenase (ubiquinone) activity"/>
    <property type="evidence" value="ECO:0007669"/>
    <property type="project" value="UniProtKB-UniRule"/>
</dbReference>
<keyword evidence="7" id="KW-0520">NAD</keyword>
<dbReference type="GO" id="GO:0048039">
    <property type="term" value="F:ubiquinone binding"/>
    <property type="evidence" value="ECO:0007669"/>
    <property type="project" value="TreeGrafter"/>
</dbReference>
<reference evidence="9" key="2">
    <citation type="submission" date="2014-04" db="EMBL/GenBank/DDBJ databases">
        <authorList>
            <person name="Fu C.-J."/>
            <person name="Sheikh S."/>
            <person name="Miao W."/>
            <person name="Andersson S.G.E."/>
            <person name="Baldauf S.L."/>
        </authorList>
    </citation>
    <scope>NUCLEOTIDE SEQUENCE</scope>
    <source>
        <strain evidence="9">ATCC MYA-3509</strain>
    </source>
</reference>
<feature type="transmembrane region" description="Helical" evidence="7">
    <location>
        <begin position="278"/>
        <end position="297"/>
    </location>
</feature>
<feature type="transmembrane region" description="Helical" evidence="7">
    <location>
        <begin position="246"/>
        <end position="266"/>
    </location>
</feature>
<name>A0A0B4MZF6_9EUKA</name>
<evidence type="ECO:0000256" key="5">
    <source>
        <dbReference type="ARBA" id="ARBA00022989"/>
    </source>
</evidence>
<evidence type="ECO:0000256" key="4">
    <source>
        <dbReference type="ARBA" id="ARBA00022692"/>
    </source>
</evidence>
<sequence length="465" mass="55048">MTNLNILKLNNLFSYFFIFLFTYFNFIWVIMDPLLGNYQHIHIINIFNVKTYLSIDGLNFFFIYLTSLLILLCLLFNINNKYNLIEKYKHNLLIFSIGILLLIVFMTMDFLFFYISFELILIPFFIYIGISGYKNRRIHASYLFFFYTLFGSFFLLVSILFLFLQIGNYSYEILWNTEFLENRNYLLWFSLFIAFAVKIPTFPFYIWLPEAHVEAPTTGSVLLAGLLLKLGSYGILRFLLPIFIELNYYFSNLVNSISIISIFFASYSTIRQIDIKKIIAYSSIAHMNMCILGLYSFNDIALVGSIFLMIGHGVVASGLFFVIGILYNRFNTKLLFYYNGIIYYMPLLSFFFFFYILGNISLPSTSNFIGELLIIKGIIYNNYKISIFIIIINILFCTIYSMWLYNKITFLLPKFYWIIVMDLNYTEFLILSIILFYVLFFGFFPNYVLCILDTSVLYYYFYIIA</sequence>
<keyword evidence="7" id="KW-0830">Ubiquinone</keyword>
<feature type="transmembrane region" description="Helical" evidence="7">
    <location>
        <begin position="142"/>
        <end position="166"/>
    </location>
</feature>
<keyword evidence="5 7" id="KW-1133">Transmembrane helix</keyword>
<dbReference type="InterPro" id="IPR010227">
    <property type="entry name" value="NADH_Q_OxRdtase_chainM/4"/>
</dbReference>
<comment type="function">
    <text evidence="7">Core subunit of the mitochondrial membrane respiratory chain NADH dehydrogenase (Complex I) which catalyzes electron transfer from NADH through the respiratory chain, using ubiquinone as an electron acceptor. Essential for the catalytic activity and assembly of complex I.</text>
</comment>
<dbReference type="EC" id="7.1.1.2" evidence="7"/>
<dbReference type="GO" id="GO:0031966">
    <property type="term" value="C:mitochondrial membrane"/>
    <property type="evidence" value="ECO:0007669"/>
    <property type="project" value="UniProtKB-SubCell"/>
</dbReference>
<evidence type="ECO:0000259" key="8">
    <source>
        <dbReference type="Pfam" id="PF00361"/>
    </source>
</evidence>
<feature type="transmembrane region" description="Helical" evidence="7">
    <location>
        <begin position="415"/>
        <end position="440"/>
    </location>
</feature>
<dbReference type="GO" id="GO:0015990">
    <property type="term" value="P:electron transport coupled proton transport"/>
    <property type="evidence" value="ECO:0007669"/>
    <property type="project" value="TreeGrafter"/>
</dbReference>
<feature type="transmembrane region" description="Helical" evidence="7">
    <location>
        <begin position="186"/>
        <end position="208"/>
    </location>
</feature>
<keyword evidence="7" id="KW-0813">Transport</keyword>
<dbReference type="EMBL" id="KJ679272">
    <property type="protein sequence ID" value="AID52062.1"/>
    <property type="molecule type" value="Genomic_DNA"/>
</dbReference>
<feature type="transmembrane region" description="Helical" evidence="7">
    <location>
        <begin position="12"/>
        <end position="31"/>
    </location>
</feature>
<keyword evidence="4 7" id="KW-0812">Transmembrane</keyword>
<keyword evidence="6 7" id="KW-0472">Membrane</keyword>
<keyword evidence="7" id="KW-0249">Electron transport</keyword>
<feature type="transmembrane region" description="Helical" evidence="7">
    <location>
        <begin position="112"/>
        <end position="130"/>
    </location>
</feature>
<keyword evidence="7 9" id="KW-0496">Mitochondrion</keyword>
<protein>
    <recommendedName>
        <fullName evidence="7">NADH-ubiquinone oxidoreductase chain 4</fullName>
        <ecNumber evidence="7">7.1.1.2</ecNumber>
    </recommendedName>
</protein>
<dbReference type="PANTHER" id="PTHR43507:SF1">
    <property type="entry name" value="NADH-UBIQUINONE OXIDOREDUCTASE CHAIN 4"/>
    <property type="match status" value="1"/>
</dbReference>
<dbReference type="NCBIfam" id="TIGR01972">
    <property type="entry name" value="NDH_I_M"/>
    <property type="match status" value="1"/>
</dbReference>
<dbReference type="InterPro" id="IPR001750">
    <property type="entry name" value="ND/Mrp_TM"/>
</dbReference>
<dbReference type="InterPro" id="IPR003918">
    <property type="entry name" value="NADH_UbQ_OxRdtase"/>
</dbReference>
<feature type="transmembrane region" description="Helical" evidence="7">
    <location>
        <begin position="90"/>
        <end position="106"/>
    </location>
</feature>
<feature type="transmembrane region" description="Helical" evidence="7">
    <location>
        <begin position="334"/>
        <end position="357"/>
    </location>
</feature>
<comment type="catalytic activity">
    <reaction evidence="7">
        <text>a ubiquinone + NADH + 5 H(+)(in) = a ubiquinol + NAD(+) + 4 H(+)(out)</text>
        <dbReference type="Rhea" id="RHEA:29091"/>
        <dbReference type="Rhea" id="RHEA-COMP:9565"/>
        <dbReference type="Rhea" id="RHEA-COMP:9566"/>
        <dbReference type="ChEBI" id="CHEBI:15378"/>
        <dbReference type="ChEBI" id="CHEBI:16389"/>
        <dbReference type="ChEBI" id="CHEBI:17976"/>
        <dbReference type="ChEBI" id="CHEBI:57540"/>
        <dbReference type="ChEBI" id="CHEBI:57945"/>
        <dbReference type="EC" id="7.1.1.2"/>
    </reaction>
</comment>
<proteinExistence type="inferred from homology"/>
<evidence type="ECO:0000313" key="9">
    <source>
        <dbReference type="EMBL" id="AID52062.1"/>
    </source>
</evidence>
<evidence type="ECO:0000256" key="2">
    <source>
        <dbReference type="ARBA" id="ARBA00004141"/>
    </source>
</evidence>
<dbReference type="GeneID" id="22974629"/>
<feature type="transmembrane region" description="Helical" evidence="7">
    <location>
        <begin position="220"/>
        <end position="240"/>
    </location>
</feature>
<feature type="transmembrane region" description="Helical" evidence="7">
    <location>
        <begin position="446"/>
        <end position="464"/>
    </location>
</feature>
<evidence type="ECO:0000256" key="3">
    <source>
        <dbReference type="ARBA" id="ARBA00009025"/>
    </source>
</evidence>
<feature type="transmembrane region" description="Helical" evidence="7">
    <location>
        <begin position="385"/>
        <end position="403"/>
    </location>
</feature>
<accession>A0A0B4MZF6</accession>
<dbReference type="Pfam" id="PF00361">
    <property type="entry name" value="Proton_antipo_M"/>
    <property type="match status" value="1"/>
</dbReference>
<dbReference type="AlphaFoldDB" id="A0A0B4MZF6"/>
<feature type="transmembrane region" description="Helical" evidence="7">
    <location>
        <begin position="303"/>
        <end position="327"/>
    </location>
</feature>
<feature type="transmembrane region" description="Helical" evidence="7">
    <location>
        <begin position="58"/>
        <end position="78"/>
    </location>
</feature>
<organism evidence="9">
    <name type="scientific">Acrasis kona</name>
    <dbReference type="NCBI Taxonomy" id="1008807"/>
    <lineage>
        <taxon>Eukaryota</taxon>
        <taxon>Discoba</taxon>
        <taxon>Heterolobosea</taxon>
        <taxon>Tetramitia</taxon>
        <taxon>Eutetramitia</taxon>
        <taxon>Acrasidae</taxon>
        <taxon>Acrasis</taxon>
    </lineage>
</organism>
<dbReference type="PRINTS" id="PR01437">
    <property type="entry name" value="NUOXDRDTASE4"/>
</dbReference>
<comment type="subcellular location">
    <subcellularLocation>
        <location evidence="2">Membrane</location>
        <topology evidence="2">Multi-pass membrane protein</topology>
    </subcellularLocation>
    <subcellularLocation>
        <location evidence="7">Mitochondrion membrane</location>
        <topology evidence="7">Multi-pass membrane protein</topology>
    </subcellularLocation>
</comment>
<dbReference type="GO" id="GO:0042773">
    <property type="term" value="P:ATP synthesis coupled electron transport"/>
    <property type="evidence" value="ECO:0007669"/>
    <property type="project" value="InterPro"/>
</dbReference>
<comment type="function">
    <text evidence="1">Core subunit of the mitochondrial membrane respiratory chain NADH dehydrogenase (Complex I) that is believed to belong to the minimal assembly required for catalysis. Complex I functions in the transfer of electrons from NADH to the respiratory chain. The immediate electron acceptor for the enzyme is believed to be ubiquinone.</text>
</comment>
<keyword evidence="7" id="KW-0679">Respiratory chain</keyword>
<dbReference type="PANTHER" id="PTHR43507">
    <property type="entry name" value="NADH-UBIQUINONE OXIDOREDUCTASE CHAIN 4"/>
    <property type="match status" value="1"/>
</dbReference>
<evidence type="ECO:0000256" key="7">
    <source>
        <dbReference type="RuleBase" id="RU003297"/>
    </source>
</evidence>
<dbReference type="GO" id="GO:0003954">
    <property type="term" value="F:NADH dehydrogenase activity"/>
    <property type="evidence" value="ECO:0007669"/>
    <property type="project" value="TreeGrafter"/>
</dbReference>
<dbReference type="RefSeq" id="YP_009117146.1">
    <property type="nucleotide sequence ID" value="NC_026286.1"/>
</dbReference>
<comment type="similarity">
    <text evidence="3 7">Belongs to the complex I subunit 4 family.</text>
</comment>
<evidence type="ECO:0000256" key="6">
    <source>
        <dbReference type="ARBA" id="ARBA00023136"/>
    </source>
</evidence>
<evidence type="ECO:0000256" key="1">
    <source>
        <dbReference type="ARBA" id="ARBA00003257"/>
    </source>
</evidence>
<geneLocation type="mitochondrion" evidence="9"/>